<reference evidence="1 3" key="1">
    <citation type="journal article" date="2018" name="Sci. Rep.">
        <title>Genome sequence of the cauliflower mushroom Sparassis crispa (Hanabiratake) and its association with beneficial usage.</title>
        <authorList>
            <person name="Kiyama R."/>
            <person name="Furutani Y."/>
            <person name="Kawaguchi K."/>
            <person name="Nakanishi T."/>
        </authorList>
    </citation>
    <scope>NUCLEOTIDE SEQUENCE [LARGE SCALE GENOMIC DNA]</scope>
</reference>
<evidence type="ECO:0000313" key="2">
    <source>
        <dbReference type="EMBL" id="GBE86120.1"/>
    </source>
</evidence>
<gene>
    <name evidence="1" type="ORF">SCP_0116880</name>
    <name evidence="2" type="ORF">SCP_0806440</name>
</gene>
<evidence type="ECO:0000313" key="1">
    <source>
        <dbReference type="EMBL" id="GBE78795.1"/>
    </source>
</evidence>
<dbReference type="GeneID" id="38775712"/>
<proteinExistence type="predicted"/>
<dbReference type="AlphaFoldDB" id="A0A401G9F2"/>
<accession>A0A401G9F2</accession>
<dbReference type="RefSeq" id="XP_027609708.1">
    <property type="nucleotide sequence ID" value="XM_027753907.1"/>
</dbReference>
<dbReference type="EMBL" id="BFAD01000008">
    <property type="protein sequence ID" value="GBE86120.1"/>
    <property type="molecule type" value="Genomic_DNA"/>
</dbReference>
<keyword evidence="3" id="KW-1185">Reference proteome</keyword>
<comment type="caution">
    <text evidence="1">The sequence shown here is derived from an EMBL/GenBank/DDBJ whole genome shotgun (WGS) entry which is preliminary data.</text>
</comment>
<dbReference type="InParanoid" id="A0A401G9F2"/>
<dbReference type="Proteomes" id="UP000287166">
    <property type="component" value="Unassembled WGS sequence"/>
</dbReference>
<evidence type="ECO:0000313" key="3">
    <source>
        <dbReference type="Proteomes" id="UP000287166"/>
    </source>
</evidence>
<name>A0A401G9F2_9APHY</name>
<protein>
    <submittedName>
        <fullName evidence="1">Uncharacterized protein</fullName>
    </submittedName>
</protein>
<dbReference type="EMBL" id="BFAD01000001">
    <property type="protein sequence ID" value="GBE78795.1"/>
    <property type="molecule type" value="Genomic_DNA"/>
</dbReference>
<organism evidence="1 3">
    <name type="scientific">Sparassis crispa</name>
    <dbReference type="NCBI Taxonomy" id="139825"/>
    <lineage>
        <taxon>Eukaryota</taxon>
        <taxon>Fungi</taxon>
        <taxon>Dikarya</taxon>
        <taxon>Basidiomycota</taxon>
        <taxon>Agaricomycotina</taxon>
        <taxon>Agaricomycetes</taxon>
        <taxon>Polyporales</taxon>
        <taxon>Sparassidaceae</taxon>
        <taxon>Sparassis</taxon>
    </lineage>
</organism>
<sequence length="106" mass="11463">MFERAFLLEGSRGPSHHRAGHRSATAARSHLLAVARASRGFAKPHPAWLHCCPTLVDARQPTAVKDGAAVVAPATEVQRWHEAPATCLSRLREPPAYLLELTANAP</sequence>